<proteinExistence type="predicted"/>
<organism evidence="2 3">
    <name type="scientific">Sphaerisporangium melleum</name>
    <dbReference type="NCBI Taxonomy" id="321316"/>
    <lineage>
        <taxon>Bacteria</taxon>
        <taxon>Bacillati</taxon>
        <taxon>Actinomycetota</taxon>
        <taxon>Actinomycetes</taxon>
        <taxon>Streptosporangiales</taxon>
        <taxon>Streptosporangiaceae</taxon>
        <taxon>Sphaerisporangium</taxon>
    </lineage>
</organism>
<feature type="region of interest" description="Disordered" evidence="1">
    <location>
        <begin position="1"/>
        <end position="54"/>
    </location>
</feature>
<evidence type="ECO:0000313" key="3">
    <source>
        <dbReference type="Proteomes" id="UP000645217"/>
    </source>
</evidence>
<evidence type="ECO:0000256" key="1">
    <source>
        <dbReference type="SAM" id="MobiDB-lite"/>
    </source>
</evidence>
<dbReference type="AlphaFoldDB" id="A0A917VJK4"/>
<comment type="caution">
    <text evidence="2">The sequence shown here is derived from an EMBL/GenBank/DDBJ whole genome shotgun (WGS) entry which is preliminary data.</text>
</comment>
<protein>
    <submittedName>
        <fullName evidence="2">Uncharacterized protein</fullName>
    </submittedName>
</protein>
<accession>A0A917VJK4</accession>
<gene>
    <name evidence="2" type="ORF">GCM10007964_31310</name>
</gene>
<reference evidence="2" key="1">
    <citation type="journal article" date="2014" name="Int. J. Syst. Evol. Microbiol.">
        <title>Complete genome sequence of Corynebacterium casei LMG S-19264T (=DSM 44701T), isolated from a smear-ripened cheese.</title>
        <authorList>
            <consortium name="US DOE Joint Genome Institute (JGI-PGF)"/>
            <person name="Walter F."/>
            <person name="Albersmeier A."/>
            <person name="Kalinowski J."/>
            <person name="Ruckert C."/>
        </authorList>
    </citation>
    <scope>NUCLEOTIDE SEQUENCE</scope>
    <source>
        <strain evidence="2">JCM 13064</strain>
    </source>
</reference>
<feature type="compositionally biased region" description="Basic and acidic residues" evidence="1">
    <location>
        <begin position="1"/>
        <end position="10"/>
    </location>
</feature>
<feature type="compositionally biased region" description="Basic and acidic residues" evidence="1">
    <location>
        <begin position="18"/>
        <end position="35"/>
    </location>
</feature>
<reference evidence="2" key="2">
    <citation type="submission" date="2020-09" db="EMBL/GenBank/DDBJ databases">
        <authorList>
            <person name="Sun Q."/>
            <person name="Ohkuma M."/>
        </authorList>
    </citation>
    <scope>NUCLEOTIDE SEQUENCE</scope>
    <source>
        <strain evidence="2">JCM 13064</strain>
    </source>
</reference>
<evidence type="ECO:0000313" key="2">
    <source>
        <dbReference type="EMBL" id="GGK86436.1"/>
    </source>
</evidence>
<dbReference type="Proteomes" id="UP000645217">
    <property type="component" value="Unassembled WGS sequence"/>
</dbReference>
<sequence length="54" mass="6110">MRFTAKRPEHYGLPAHSDGGERVPYDTDHCDRRTTGGEQATRPADRVTAFRNHA</sequence>
<dbReference type="EMBL" id="BMNT01000015">
    <property type="protein sequence ID" value="GGK86436.1"/>
    <property type="molecule type" value="Genomic_DNA"/>
</dbReference>
<name>A0A917VJK4_9ACTN</name>
<keyword evidence="3" id="KW-1185">Reference proteome</keyword>